<dbReference type="EMBL" id="ML208415">
    <property type="protein sequence ID" value="TFK66113.1"/>
    <property type="molecule type" value="Genomic_DNA"/>
</dbReference>
<organism evidence="1 2">
    <name type="scientific">Pluteus cervinus</name>
    <dbReference type="NCBI Taxonomy" id="181527"/>
    <lineage>
        <taxon>Eukaryota</taxon>
        <taxon>Fungi</taxon>
        <taxon>Dikarya</taxon>
        <taxon>Basidiomycota</taxon>
        <taxon>Agaricomycotina</taxon>
        <taxon>Agaricomycetes</taxon>
        <taxon>Agaricomycetidae</taxon>
        <taxon>Agaricales</taxon>
        <taxon>Pluteineae</taxon>
        <taxon>Pluteaceae</taxon>
        <taxon>Pluteus</taxon>
    </lineage>
</organism>
<evidence type="ECO:0000313" key="1">
    <source>
        <dbReference type="EMBL" id="TFK66113.1"/>
    </source>
</evidence>
<sequence>MASSPHLPPELEYQIFLLTFQVDHKEAKTLILIAKRVFDWLIPHIFNVVRLNYAQPLPTKFNEPVYQRYGKHTRHLFIQPGFGSQYLHLFPNVIDLAFWANCNQDHIQIFLQLPLTRISIDLSPALFQIFSNSKLTHLDCLTNFYSIDEESVASVLHPLVYLPNLTHLCVVPSTSADILELFLDKGRCPQLKVLIIWGSSVNDFAELNSNTWSEYEGSDPRVLHVKCDPEQNWEVGARGGVDMWEFADGVLNFSIEE</sequence>
<keyword evidence="2" id="KW-1185">Reference proteome</keyword>
<evidence type="ECO:0000313" key="2">
    <source>
        <dbReference type="Proteomes" id="UP000308600"/>
    </source>
</evidence>
<protein>
    <submittedName>
        <fullName evidence="1">Uncharacterized protein</fullName>
    </submittedName>
</protein>
<gene>
    <name evidence="1" type="ORF">BDN72DRAFT_900110</name>
</gene>
<proteinExistence type="predicted"/>
<name>A0ACD3AJR9_9AGAR</name>
<dbReference type="Proteomes" id="UP000308600">
    <property type="component" value="Unassembled WGS sequence"/>
</dbReference>
<reference evidence="1 2" key="1">
    <citation type="journal article" date="2019" name="Nat. Ecol. Evol.">
        <title>Megaphylogeny resolves global patterns of mushroom evolution.</title>
        <authorList>
            <person name="Varga T."/>
            <person name="Krizsan K."/>
            <person name="Foldi C."/>
            <person name="Dima B."/>
            <person name="Sanchez-Garcia M."/>
            <person name="Sanchez-Ramirez S."/>
            <person name="Szollosi G.J."/>
            <person name="Szarkandi J.G."/>
            <person name="Papp V."/>
            <person name="Albert L."/>
            <person name="Andreopoulos W."/>
            <person name="Angelini C."/>
            <person name="Antonin V."/>
            <person name="Barry K.W."/>
            <person name="Bougher N.L."/>
            <person name="Buchanan P."/>
            <person name="Buyck B."/>
            <person name="Bense V."/>
            <person name="Catcheside P."/>
            <person name="Chovatia M."/>
            <person name="Cooper J."/>
            <person name="Damon W."/>
            <person name="Desjardin D."/>
            <person name="Finy P."/>
            <person name="Geml J."/>
            <person name="Haridas S."/>
            <person name="Hughes K."/>
            <person name="Justo A."/>
            <person name="Karasinski D."/>
            <person name="Kautmanova I."/>
            <person name="Kiss B."/>
            <person name="Kocsube S."/>
            <person name="Kotiranta H."/>
            <person name="LaButti K.M."/>
            <person name="Lechner B.E."/>
            <person name="Liimatainen K."/>
            <person name="Lipzen A."/>
            <person name="Lukacs Z."/>
            <person name="Mihaltcheva S."/>
            <person name="Morgado L.N."/>
            <person name="Niskanen T."/>
            <person name="Noordeloos M.E."/>
            <person name="Ohm R.A."/>
            <person name="Ortiz-Santana B."/>
            <person name="Ovrebo C."/>
            <person name="Racz N."/>
            <person name="Riley R."/>
            <person name="Savchenko A."/>
            <person name="Shiryaev A."/>
            <person name="Soop K."/>
            <person name="Spirin V."/>
            <person name="Szebenyi C."/>
            <person name="Tomsovsky M."/>
            <person name="Tulloss R.E."/>
            <person name="Uehling J."/>
            <person name="Grigoriev I.V."/>
            <person name="Vagvolgyi C."/>
            <person name="Papp T."/>
            <person name="Martin F.M."/>
            <person name="Miettinen O."/>
            <person name="Hibbett D.S."/>
            <person name="Nagy L.G."/>
        </authorList>
    </citation>
    <scope>NUCLEOTIDE SEQUENCE [LARGE SCALE GENOMIC DNA]</scope>
    <source>
        <strain evidence="1 2">NL-1719</strain>
    </source>
</reference>
<accession>A0ACD3AJR9</accession>